<dbReference type="GO" id="GO:0008483">
    <property type="term" value="F:transaminase activity"/>
    <property type="evidence" value="ECO:0007669"/>
    <property type="project" value="UniProtKB-KW"/>
</dbReference>
<keyword evidence="4" id="KW-0663">Pyridoxal phosphate</keyword>
<keyword evidence="3" id="KW-0808">Transferase</keyword>
<evidence type="ECO:0000256" key="3">
    <source>
        <dbReference type="ARBA" id="ARBA00022679"/>
    </source>
</evidence>
<feature type="region of interest" description="Disordered" evidence="5">
    <location>
        <begin position="214"/>
        <end position="235"/>
    </location>
</feature>
<keyword evidence="2 6" id="KW-0032">Aminotransferase</keyword>
<reference evidence="6 7" key="1">
    <citation type="submission" date="2023-01" db="EMBL/GenBank/DDBJ databases">
        <title>Analysis of 21 Apiospora genomes using comparative genomics revels a genus with tremendous synthesis potential of carbohydrate active enzymes and secondary metabolites.</title>
        <authorList>
            <person name="Sorensen T."/>
        </authorList>
    </citation>
    <scope>NUCLEOTIDE SEQUENCE [LARGE SCALE GENOMIC DNA]</scope>
    <source>
        <strain evidence="6 7">CBS 83171</strain>
    </source>
</reference>
<dbReference type="CDD" id="cd03109">
    <property type="entry name" value="DTBS"/>
    <property type="match status" value="1"/>
</dbReference>
<gene>
    <name evidence="6" type="ORF">PG996_010629</name>
</gene>
<dbReference type="SUPFAM" id="SSF53383">
    <property type="entry name" value="PLP-dependent transferases"/>
    <property type="match status" value="1"/>
</dbReference>
<dbReference type="SUPFAM" id="SSF52540">
    <property type="entry name" value="P-loop containing nucleoside triphosphate hydrolases"/>
    <property type="match status" value="1"/>
</dbReference>
<evidence type="ECO:0000256" key="5">
    <source>
        <dbReference type="SAM" id="MobiDB-lite"/>
    </source>
</evidence>
<dbReference type="InterPro" id="IPR015424">
    <property type="entry name" value="PyrdxlP-dep_Trfase"/>
</dbReference>
<comment type="caution">
    <text evidence="6">The sequence shown here is derived from an EMBL/GenBank/DDBJ whole genome shotgun (WGS) entry which is preliminary data.</text>
</comment>
<proteinExistence type="predicted"/>
<keyword evidence="7" id="KW-1185">Reference proteome</keyword>
<dbReference type="InterPro" id="IPR027417">
    <property type="entry name" value="P-loop_NTPase"/>
</dbReference>
<dbReference type="InterPro" id="IPR015422">
    <property type="entry name" value="PyrdxlP-dep_Trfase_small"/>
</dbReference>
<dbReference type="Gene3D" id="3.90.1150.10">
    <property type="entry name" value="Aspartate Aminotransferase, domain 1"/>
    <property type="match status" value="1"/>
</dbReference>
<feature type="region of interest" description="Disordered" evidence="5">
    <location>
        <begin position="307"/>
        <end position="329"/>
    </location>
</feature>
<accession>A0ABR1UP46</accession>
<dbReference type="PANTHER" id="PTHR42684">
    <property type="entry name" value="ADENOSYLMETHIONINE-8-AMINO-7-OXONONANOATE AMINOTRANSFERASE"/>
    <property type="match status" value="1"/>
</dbReference>
<evidence type="ECO:0000313" key="6">
    <source>
        <dbReference type="EMBL" id="KAK8060699.1"/>
    </source>
</evidence>
<evidence type="ECO:0000256" key="4">
    <source>
        <dbReference type="ARBA" id="ARBA00022898"/>
    </source>
</evidence>
<dbReference type="Pfam" id="PF00202">
    <property type="entry name" value="Aminotran_3"/>
    <property type="match status" value="2"/>
</dbReference>
<dbReference type="Gene3D" id="3.40.50.300">
    <property type="entry name" value="P-loop containing nucleotide triphosphate hydrolases"/>
    <property type="match status" value="1"/>
</dbReference>
<feature type="compositionally biased region" description="Basic and acidic residues" evidence="5">
    <location>
        <begin position="318"/>
        <end position="329"/>
    </location>
</feature>
<dbReference type="InterPro" id="IPR049704">
    <property type="entry name" value="Aminotrans_3_PPA_site"/>
</dbReference>
<name>A0ABR1UP46_9PEZI</name>
<dbReference type="Gene3D" id="3.40.640.10">
    <property type="entry name" value="Type I PLP-dependent aspartate aminotransferase-like (Major domain)"/>
    <property type="match status" value="1"/>
</dbReference>
<evidence type="ECO:0000256" key="2">
    <source>
        <dbReference type="ARBA" id="ARBA00022576"/>
    </source>
</evidence>
<dbReference type="EMBL" id="JAQQWM010000006">
    <property type="protein sequence ID" value="KAK8060699.1"/>
    <property type="molecule type" value="Genomic_DNA"/>
</dbReference>
<evidence type="ECO:0000313" key="7">
    <source>
        <dbReference type="Proteomes" id="UP001446871"/>
    </source>
</evidence>
<dbReference type="InterPro" id="IPR015421">
    <property type="entry name" value="PyrdxlP-dep_Trfase_major"/>
</dbReference>
<dbReference type="Proteomes" id="UP001446871">
    <property type="component" value="Unassembled WGS sequence"/>
</dbReference>
<comment type="subcellular location">
    <subcellularLocation>
        <location evidence="1">Mitochondrion</location>
    </subcellularLocation>
</comment>
<sequence>MTRFVGSLLWRNLRVYQIYGANTDVGKTVFTTALCKAARRLYRDELTGYLKPVSTGPGHEADEHHITKYTQGVLSATLHQYDLAISPHAAAVGKAIPKDADLLSSIYSHLVQAAGSGNTSPDGWFFIETAGGVHSPGPSGTSQAELYRPLRCPVLLVGDGKLGGISTTISAFEALTLRGYDVEAVLLFEDDLYRNAEYLRTYFSDRHRGVSVVSVPAPPSKNEASIKGRDEEDEDAESMRRYYDETSHSDAVQGLLAHLEGRHSARVARLESLASEGHNKIWWPFTQQKLLSPDKITAIDSAHGDFFQTLRPPNLPEENQKRSSSEKEPLLQASFDGSASWWTQGLGHANSSLTLAAAYASGRYGHVMFAEAIHEPALALAETLLQGMHRSDYYSSRLSRVFYSDDGSTGVETALKMALRAARRRYGWPVDSKLGIIGLEGAYHGDTIGAMDCADPSAYNEKVEWYEGKGVWFRPPRVICRGGTWHIDVPAEFDAGGEEASGEAKLHSAFESLTHVFDFRKREGRGEHLIYEAHVESVLRHHLDKGRRFGALLMEPVVLGAGGMVLVDPLFQRALVNVVRRSQHLFSPEAVAPPTTDETDWTGLPVIFDEVFTGLYRLGRFTASSFLGLGADVSVHAKLLTGGLVPLCATLASESIFRAFASDDKTDALLHGHSYTAHPVGCQVALESLRQMRDMESSGRWAPFQSGWVIESDNDDADAVAGRSNRAPEHGCWSIWSRKTVNWLSHRPSVAGVWTLGSVLAIHLATSPGGGGYTSMAAVALRDALRATNRGEAQNPWNVHSRVLGNVLYLMGSQTTGPEVVREMEELLKRHLR</sequence>
<dbReference type="Pfam" id="PF13500">
    <property type="entry name" value="AAA_26"/>
    <property type="match status" value="1"/>
</dbReference>
<organism evidence="6 7">
    <name type="scientific">Apiospora saccharicola</name>
    <dbReference type="NCBI Taxonomy" id="335842"/>
    <lineage>
        <taxon>Eukaryota</taxon>
        <taxon>Fungi</taxon>
        <taxon>Dikarya</taxon>
        <taxon>Ascomycota</taxon>
        <taxon>Pezizomycotina</taxon>
        <taxon>Sordariomycetes</taxon>
        <taxon>Xylariomycetidae</taxon>
        <taxon>Amphisphaeriales</taxon>
        <taxon>Apiosporaceae</taxon>
        <taxon>Apiospora</taxon>
    </lineage>
</organism>
<dbReference type="PROSITE" id="PS00600">
    <property type="entry name" value="AA_TRANSFER_CLASS_3"/>
    <property type="match status" value="1"/>
</dbReference>
<protein>
    <submittedName>
        <fullName evidence="6">Bifunctional dethiobiotin synthetase/7 8-diamino-pelargonic acid aminotransferase</fullName>
    </submittedName>
</protein>
<dbReference type="InterPro" id="IPR005814">
    <property type="entry name" value="Aminotrans_3"/>
</dbReference>
<evidence type="ECO:0000256" key="1">
    <source>
        <dbReference type="ARBA" id="ARBA00004173"/>
    </source>
</evidence>
<dbReference type="PANTHER" id="PTHR42684:SF3">
    <property type="entry name" value="ADENOSYLMETHIONINE-8-AMINO-7-OXONONANOATE AMINOTRANSFERASE"/>
    <property type="match status" value="1"/>
</dbReference>